<accession>A0A2S5REF0</accession>
<name>A0A2S5REF0_9PROT</name>
<protein>
    <recommendedName>
        <fullName evidence="3">Tc1-like transposase DDE domain-containing protein</fullName>
    </recommendedName>
</protein>
<keyword evidence="2" id="KW-1185">Reference proteome</keyword>
<proteinExistence type="predicted"/>
<reference evidence="1 2" key="1">
    <citation type="submission" date="2017-11" db="EMBL/GenBank/DDBJ databases">
        <title>Comparative genomic analysis of Holospora spp., intranuclear symbionts of paramecia.</title>
        <authorList>
            <person name="Garushyants S.K."/>
            <person name="Beliavskaya A."/>
            <person name="Malko D.B."/>
            <person name="Logacheva M.D."/>
            <person name="Rautian M.S."/>
            <person name="Gelfand M.S."/>
        </authorList>
    </citation>
    <scope>NUCLEOTIDE SEQUENCE [LARGE SCALE GENOMIC DNA]</scope>
    <source>
        <strain evidence="2">02AZ16</strain>
    </source>
</reference>
<sequence length="61" mass="7151">MLNQSARISWLRASVLPPYSFDLNPTEKVRVTMKRWIKCNITQYTALYNTLLQLFELLSSS</sequence>
<dbReference type="Proteomes" id="UP000239425">
    <property type="component" value="Unassembled WGS sequence"/>
</dbReference>
<comment type="caution">
    <text evidence="1">The sequence shown here is derived from an EMBL/GenBank/DDBJ whole genome shotgun (WGS) entry which is preliminary data.</text>
</comment>
<dbReference type="EMBL" id="PHHC01000064">
    <property type="protein sequence ID" value="PPE05592.1"/>
    <property type="molecule type" value="Genomic_DNA"/>
</dbReference>
<evidence type="ECO:0000313" key="2">
    <source>
        <dbReference type="Proteomes" id="UP000239425"/>
    </source>
</evidence>
<evidence type="ECO:0008006" key="3">
    <source>
        <dbReference type="Google" id="ProtNLM"/>
    </source>
</evidence>
<organism evidence="1 2">
    <name type="scientific">Holospora curviuscula</name>
    <dbReference type="NCBI Taxonomy" id="1082868"/>
    <lineage>
        <taxon>Bacteria</taxon>
        <taxon>Pseudomonadati</taxon>
        <taxon>Pseudomonadota</taxon>
        <taxon>Alphaproteobacteria</taxon>
        <taxon>Holosporales</taxon>
        <taxon>Holosporaceae</taxon>
        <taxon>Holospora</taxon>
    </lineage>
</organism>
<dbReference type="AlphaFoldDB" id="A0A2S5REF0"/>
<evidence type="ECO:0000313" key="1">
    <source>
        <dbReference type="EMBL" id="PPE05592.1"/>
    </source>
</evidence>
<gene>
    <name evidence="1" type="ORF">HCUR_00240</name>
</gene>